<protein>
    <submittedName>
        <fullName evidence="3">Uncharacterized protein</fullName>
    </submittedName>
</protein>
<name>M0QQX1_9ACTN</name>
<dbReference type="EMBL" id="BANX01000051">
    <property type="protein sequence ID" value="GAC71075.1"/>
    <property type="molecule type" value="Genomic_DNA"/>
</dbReference>
<dbReference type="InterPro" id="IPR051703">
    <property type="entry name" value="NF-kappa-B_Signaling_Reg"/>
</dbReference>
<evidence type="ECO:0000313" key="3">
    <source>
        <dbReference type="EMBL" id="GAC71075.1"/>
    </source>
</evidence>
<dbReference type="STRING" id="1223545.GS4_51_00130"/>
<dbReference type="Pfam" id="PF24623">
    <property type="entry name" value="Phage_zn_bind_8"/>
    <property type="match status" value="1"/>
</dbReference>
<dbReference type="AlphaFoldDB" id="M0QQX1"/>
<dbReference type="eggNOG" id="ENOG503036R">
    <property type="taxonomic scope" value="Bacteria"/>
</dbReference>
<dbReference type="SUPFAM" id="SSF52980">
    <property type="entry name" value="Restriction endonuclease-like"/>
    <property type="match status" value="1"/>
</dbReference>
<evidence type="ECO:0000259" key="1">
    <source>
        <dbReference type="Pfam" id="PF09588"/>
    </source>
</evidence>
<dbReference type="InterPro" id="IPR019080">
    <property type="entry name" value="YqaJ_viral_recombinase"/>
</dbReference>
<sequence length="274" mass="30594">MSDTSLRVHANMLQGTEEWEAVRRGIVTASVVGKLITTRRLTAIDYTCPECAASPHDPCRGKRNDAPIKTLHTERAAVAKSTASPTIVEAASNDDSRALTMSLAAERITGWTDPTFISNDMLRGIEDEPWARKKYAEHFAPVREVGFMVREGSGFRLGYSPDGLVGDDGLIEIKSRLQKKHLDTILSEQVPAENMAQCQAGLLVSGRKWLDYVSYCEGMPLWVKRVRPDEQWFAAIVQAVRKFEDNTTEMVRIYSESVAGLPLVERAVDREIRI</sequence>
<proteinExistence type="predicted"/>
<dbReference type="RefSeq" id="WP_007625759.1">
    <property type="nucleotide sequence ID" value="NZ_BANX01000051.1"/>
</dbReference>
<evidence type="ECO:0000313" key="4">
    <source>
        <dbReference type="Proteomes" id="UP000011666"/>
    </source>
</evidence>
<accession>M0QQX1</accession>
<organism evidence="3 4">
    <name type="scientific">Gordonia soli NBRC 108243</name>
    <dbReference type="NCBI Taxonomy" id="1223545"/>
    <lineage>
        <taxon>Bacteria</taxon>
        <taxon>Bacillati</taxon>
        <taxon>Actinomycetota</taxon>
        <taxon>Actinomycetes</taxon>
        <taxon>Mycobacteriales</taxon>
        <taxon>Gordoniaceae</taxon>
        <taxon>Gordonia</taxon>
    </lineage>
</organism>
<feature type="domain" description="YqaJ viral recombinase" evidence="1">
    <location>
        <begin position="94"/>
        <end position="207"/>
    </location>
</feature>
<dbReference type="Pfam" id="PF09588">
    <property type="entry name" value="YqaJ"/>
    <property type="match status" value="1"/>
</dbReference>
<feature type="domain" description="DNA-binding phage zinc finger" evidence="2">
    <location>
        <begin position="19"/>
        <end position="83"/>
    </location>
</feature>
<dbReference type="Gene3D" id="3.90.320.10">
    <property type="match status" value="1"/>
</dbReference>
<dbReference type="Proteomes" id="UP000011666">
    <property type="component" value="Unassembled WGS sequence"/>
</dbReference>
<gene>
    <name evidence="3" type="ORF">GS4_51_00130</name>
</gene>
<dbReference type="InterPro" id="IPR011604">
    <property type="entry name" value="PDDEXK-like_dom_sf"/>
</dbReference>
<dbReference type="CDD" id="cd22343">
    <property type="entry name" value="PDDEXK_lambda_exonuclease-like"/>
    <property type="match status" value="1"/>
</dbReference>
<comment type="caution">
    <text evidence="3">The sequence shown here is derived from an EMBL/GenBank/DDBJ whole genome shotgun (WGS) entry which is preliminary data.</text>
</comment>
<dbReference type="OrthoDB" id="1245848at2"/>
<reference evidence="3 4" key="1">
    <citation type="submission" date="2013-01" db="EMBL/GenBank/DDBJ databases">
        <title>Whole genome shotgun sequence of Gordonia soli NBRC 108243.</title>
        <authorList>
            <person name="Isaki-Nakamura S."/>
            <person name="Hosoyama A."/>
            <person name="Tsuchikane K."/>
            <person name="Ando Y."/>
            <person name="Baba S."/>
            <person name="Ohji S."/>
            <person name="Hamada M."/>
            <person name="Tamura T."/>
            <person name="Yamazoe A."/>
            <person name="Yamazaki S."/>
            <person name="Fujita N."/>
        </authorList>
    </citation>
    <scope>NUCLEOTIDE SEQUENCE [LARGE SCALE GENOMIC DNA]</scope>
    <source>
        <strain evidence="3 4">NBRC 108243</strain>
    </source>
</reference>
<dbReference type="InterPro" id="IPR056911">
    <property type="entry name" value="Phage_Znf_bind_put"/>
</dbReference>
<dbReference type="PANTHER" id="PTHR46609:SF6">
    <property type="entry name" value="EXONUCLEASE, PHAGE-TYPE_RECB, C-TERMINAL DOMAIN-CONTAINING PROTEIN-RELATED"/>
    <property type="match status" value="1"/>
</dbReference>
<keyword evidence="4" id="KW-1185">Reference proteome</keyword>
<dbReference type="PANTHER" id="PTHR46609">
    <property type="entry name" value="EXONUCLEASE, PHAGE-TYPE/RECB, C-TERMINAL DOMAIN-CONTAINING PROTEIN"/>
    <property type="match status" value="1"/>
</dbReference>
<evidence type="ECO:0000259" key="2">
    <source>
        <dbReference type="Pfam" id="PF24623"/>
    </source>
</evidence>
<dbReference type="InterPro" id="IPR011335">
    <property type="entry name" value="Restrct_endonuc-II-like"/>
</dbReference>